<comment type="caution">
    <text evidence="4">The sequence shown here is derived from an EMBL/GenBank/DDBJ whole genome shotgun (WGS) entry which is preliminary data.</text>
</comment>
<dbReference type="InterPro" id="IPR001789">
    <property type="entry name" value="Sig_transdc_resp-reg_receiver"/>
</dbReference>
<dbReference type="Gene3D" id="3.40.50.2300">
    <property type="match status" value="1"/>
</dbReference>
<accession>A0ABP8H7T5</accession>
<feature type="modified residue" description="4-aspartylphosphate" evidence="2">
    <location>
        <position position="56"/>
    </location>
</feature>
<dbReference type="InterPro" id="IPR011006">
    <property type="entry name" value="CheY-like_superfamily"/>
</dbReference>
<evidence type="ECO:0000313" key="4">
    <source>
        <dbReference type="EMBL" id="GAA4335446.1"/>
    </source>
</evidence>
<dbReference type="RefSeq" id="WP_345250541.1">
    <property type="nucleotide sequence ID" value="NZ_BAABFO010000013.1"/>
</dbReference>
<evidence type="ECO:0000259" key="3">
    <source>
        <dbReference type="PROSITE" id="PS50110"/>
    </source>
</evidence>
<evidence type="ECO:0000256" key="2">
    <source>
        <dbReference type="PROSITE-ProRule" id="PRU00169"/>
    </source>
</evidence>
<dbReference type="InterPro" id="IPR050595">
    <property type="entry name" value="Bact_response_regulator"/>
</dbReference>
<dbReference type="PANTHER" id="PTHR44591:SF3">
    <property type="entry name" value="RESPONSE REGULATORY DOMAIN-CONTAINING PROTEIN"/>
    <property type="match status" value="1"/>
</dbReference>
<name>A0ABP8H7T5_9BURK</name>
<dbReference type="Pfam" id="PF00072">
    <property type="entry name" value="Response_reg"/>
    <property type="match status" value="1"/>
</dbReference>
<proteinExistence type="predicted"/>
<feature type="domain" description="Response regulatory" evidence="3">
    <location>
        <begin position="8"/>
        <end position="123"/>
    </location>
</feature>
<dbReference type="EMBL" id="BAABFO010000013">
    <property type="protein sequence ID" value="GAA4335446.1"/>
    <property type="molecule type" value="Genomic_DNA"/>
</dbReference>
<evidence type="ECO:0000313" key="5">
    <source>
        <dbReference type="Proteomes" id="UP001501671"/>
    </source>
</evidence>
<keyword evidence="1 2" id="KW-0597">Phosphoprotein</keyword>
<evidence type="ECO:0000256" key="1">
    <source>
        <dbReference type="ARBA" id="ARBA00022553"/>
    </source>
</evidence>
<dbReference type="PROSITE" id="PS50110">
    <property type="entry name" value="RESPONSE_REGULATORY"/>
    <property type="match status" value="1"/>
</dbReference>
<reference evidence="5" key="1">
    <citation type="journal article" date="2019" name="Int. J. Syst. Evol. Microbiol.">
        <title>The Global Catalogue of Microorganisms (GCM) 10K type strain sequencing project: providing services to taxonomists for standard genome sequencing and annotation.</title>
        <authorList>
            <consortium name="The Broad Institute Genomics Platform"/>
            <consortium name="The Broad Institute Genome Sequencing Center for Infectious Disease"/>
            <person name="Wu L."/>
            <person name="Ma J."/>
        </authorList>
    </citation>
    <scope>NUCLEOTIDE SEQUENCE [LARGE SCALE GENOMIC DNA]</scope>
    <source>
        <strain evidence="5">JCM 17666</strain>
    </source>
</reference>
<dbReference type="SMART" id="SM00448">
    <property type="entry name" value="REC"/>
    <property type="match status" value="1"/>
</dbReference>
<organism evidence="4 5">
    <name type="scientific">Pigmentiphaga soli</name>
    <dbReference type="NCBI Taxonomy" id="1007095"/>
    <lineage>
        <taxon>Bacteria</taxon>
        <taxon>Pseudomonadati</taxon>
        <taxon>Pseudomonadota</taxon>
        <taxon>Betaproteobacteria</taxon>
        <taxon>Burkholderiales</taxon>
        <taxon>Alcaligenaceae</taxon>
        <taxon>Pigmentiphaga</taxon>
    </lineage>
</organism>
<keyword evidence="5" id="KW-1185">Reference proteome</keyword>
<protein>
    <submittedName>
        <fullName evidence="4">Response regulator</fullName>
    </submittedName>
</protein>
<dbReference type="SUPFAM" id="SSF52172">
    <property type="entry name" value="CheY-like"/>
    <property type="match status" value="1"/>
</dbReference>
<dbReference type="PANTHER" id="PTHR44591">
    <property type="entry name" value="STRESS RESPONSE REGULATOR PROTEIN 1"/>
    <property type="match status" value="1"/>
</dbReference>
<gene>
    <name evidence="4" type="ORF">GCM10023144_28780</name>
</gene>
<sequence>MNQDSRRRVLIVDDYVSGAEALAEACSEHYDVRFVGGGSAAMEVTLAWEPSVVVLDIDMPAPNGLDVARMIRDMSHLDGMVLIAVTGRGAAFDRDEALAHGFDSYLTKPVDVNRLLALIADALG</sequence>
<dbReference type="Proteomes" id="UP001501671">
    <property type="component" value="Unassembled WGS sequence"/>
</dbReference>